<dbReference type="Gene3D" id="3.30.40.10">
    <property type="entry name" value="Zinc/RING finger domain, C3HC4 (zinc finger)"/>
    <property type="match status" value="1"/>
</dbReference>
<name>A0A8D7ZVT3_CULPI</name>
<keyword evidence="1" id="KW-0479">Metal-binding</keyword>
<dbReference type="InterPro" id="IPR013083">
    <property type="entry name" value="Znf_RING/FYVE/PHD"/>
</dbReference>
<sequence length="506" mass="56662">MSSCDVEKMGWSVKKHCNSGRKISEIYITLAKESPIRVLESDEDFYNSLNEQETDICHDSSDTSDCESESHYSSASQISHAGSVNTITTMQVLEYEVASATQSENETSDGTSSGTDDYILAAFAQAVADNSSASEFAILADTEESDDQSWDNDFTPADYWKCVKCKNKQNNPMYRYCEKCYQVRKSLFPPRPKLRRKIPSKDEDLSDSSTTSSSSSSSSLDLVFPHSGPNPSLGSSVVKTNKIHAQNKRVKNTARKTLQDSVRKVALKEVDFMPKAREVCSMQSPINLEKSTSHFVNNFEHDKGRKRRVSNCVFTNHTRINKKRCDESSMKLQSEGVKNLHFELLKDSGFSSCSSQERTPMEEKNLQFCDVSSQEIVLNVNKIEDKDKNARTGSEALRANSQPVTDLPTNAGLESDRLTIGRIDKSRSEGMLELHSSDLSATLANSENNLGFCIFCLSEPKNSVFVHSNFVHLCCCYKCAIKVWKQRKACPICNCKVKNVMKLFVH</sequence>
<dbReference type="GO" id="GO:0010468">
    <property type="term" value="P:regulation of gene expression"/>
    <property type="evidence" value="ECO:0007669"/>
    <property type="project" value="TreeGrafter"/>
</dbReference>
<dbReference type="GO" id="GO:0061630">
    <property type="term" value="F:ubiquitin protein ligase activity"/>
    <property type="evidence" value="ECO:0007669"/>
    <property type="project" value="TreeGrafter"/>
</dbReference>
<dbReference type="CDD" id="cd16646">
    <property type="entry name" value="mRING-HC-C2H2C4_MDM2-like"/>
    <property type="match status" value="1"/>
</dbReference>
<protein>
    <submittedName>
        <fullName evidence="5">E3 ubiquitin-protein ligase Mdm2</fullName>
    </submittedName>
</protein>
<dbReference type="GO" id="GO:0043066">
    <property type="term" value="P:negative regulation of apoptotic process"/>
    <property type="evidence" value="ECO:0007669"/>
    <property type="project" value="TreeGrafter"/>
</dbReference>
<dbReference type="EMBL" id="HBUE01003627">
    <property type="protein sequence ID" value="CAG6444805.1"/>
    <property type="molecule type" value="Transcribed_RNA"/>
</dbReference>
<keyword evidence="2" id="KW-0863">Zinc-finger</keyword>
<dbReference type="EMBL" id="HBUE01003630">
    <property type="protein sequence ID" value="CAG6444808.1"/>
    <property type="molecule type" value="Transcribed_RNA"/>
</dbReference>
<evidence type="ECO:0000313" key="5">
    <source>
        <dbReference type="EMBL" id="CAG6444805.1"/>
    </source>
</evidence>
<dbReference type="InterPro" id="IPR036443">
    <property type="entry name" value="Znf_RanBP2_sf"/>
</dbReference>
<organism evidence="5">
    <name type="scientific">Culex pipiens</name>
    <name type="common">House mosquito</name>
    <dbReference type="NCBI Taxonomy" id="7175"/>
    <lineage>
        <taxon>Eukaryota</taxon>
        <taxon>Metazoa</taxon>
        <taxon>Ecdysozoa</taxon>
        <taxon>Arthropoda</taxon>
        <taxon>Hexapoda</taxon>
        <taxon>Insecta</taxon>
        <taxon>Pterygota</taxon>
        <taxon>Neoptera</taxon>
        <taxon>Endopterygota</taxon>
        <taxon>Diptera</taxon>
        <taxon>Nematocera</taxon>
        <taxon>Culicoidea</taxon>
        <taxon>Culicidae</taxon>
        <taxon>Culicinae</taxon>
        <taxon>Culicini</taxon>
        <taxon>Culex</taxon>
        <taxon>Culex</taxon>
    </lineage>
</organism>
<dbReference type="PANTHER" id="PTHR46858:SF5">
    <property type="entry name" value="E3 UBIQUITIN-PROTEIN LIGASE APD1-RELATED"/>
    <property type="match status" value="1"/>
</dbReference>
<evidence type="ECO:0000256" key="1">
    <source>
        <dbReference type="ARBA" id="ARBA00022723"/>
    </source>
</evidence>
<keyword evidence="3" id="KW-0862">Zinc</keyword>
<evidence type="ECO:0000256" key="3">
    <source>
        <dbReference type="ARBA" id="ARBA00022833"/>
    </source>
</evidence>
<dbReference type="GO" id="GO:0016567">
    <property type="term" value="P:protein ubiquitination"/>
    <property type="evidence" value="ECO:0007669"/>
    <property type="project" value="TreeGrafter"/>
</dbReference>
<dbReference type="PANTHER" id="PTHR46858">
    <property type="entry name" value="OS05G0521000 PROTEIN"/>
    <property type="match status" value="1"/>
</dbReference>
<evidence type="ECO:0000256" key="4">
    <source>
        <dbReference type="SAM" id="MobiDB-lite"/>
    </source>
</evidence>
<accession>A0A8D7ZVT3</accession>
<dbReference type="Pfam" id="PF13920">
    <property type="entry name" value="zf-C3HC4_3"/>
    <property type="match status" value="1"/>
</dbReference>
<dbReference type="AlphaFoldDB" id="A0A8D7ZVT3"/>
<proteinExistence type="predicted"/>
<reference evidence="5" key="1">
    <citation type="submission" date="2021-05" db="EMBL/GenBank/DDBJ databases">
        <authorList>
            <person name="Alioto T."/>
            <person name="Alioto T."/>
            <person name="Gomez Garrido J."/>
        </authorList>
    </citation>
    <scope>NUCLEOTIDE SEQUENCE</scope>
</reference>
<dbReference type="SUPFAM" id="SSF90209">
    <property type="entry name" value="Ran binding protein zinc finger-like"/>
    <property type="match status" value="1"/>
</dbReference>
<feature type="region of interest" description="Disordered" evidence="4">
    <location>
        <begin position="191"/>
        <end position="237"/>
    </location>
</feature>
<evidence type="ECO:0000256" key="2">
    <source>
        <dbReference type="ARBA" id="ARBA00022771"/>
    </source>
</evidence>
<dbReference type="GO" id="GO:0008270">
    <property type="term" value="F:zinc ion binding"/>
    <property type="evidence" value="ECO:0007669"/>
    <property type="project" value="UniProtKB-KW"/>
</dbReference>
<feature type="compositionally biased region" description="Low complexity" evidence="4">
    <location>
        <begin position="207"/>
        <end position="222"/>
    </location>
</feature>
<dbReference type="Gene3D" id="2.30.30.380">
    <property type="entry name" value="Zn-finger domain of Sec23/24"/>
    <property type="match status" value="1"/>
</dbReference>